<keyword evidence="6 8" id="KW-1133">Transmembrane helix</keyword>
<feature type="transmembrane region" description="Helical" evidence="8">
    <location>
        <begin position="77"/>
        <end position="97"/>
    </location>
</feature>
<evidence type="ECO:0000256" key="8">
    <source>
        <dbReference type="SAM" id="Phobius"/>
    </source>
</evidence>
<feature type="transmembrane region" description="Helical" evidence="8">
    <location>
        <begin position="104"/>
        <end position="125"/>
    </location>
</feature>
<name>A0A4R6BX89_9STAP</name>
<comment type="subcellular location">
    <subcellularLocation>
        <location evidence="1">Cell membrane</location>
        <topology evidence="1">Multi-pass membrane protein</topology>
    </subcellularLocation>
</comment>
<dbReference type="Proteomes" id="UP000294802">
    <property type="component" value="Unassembled WGS sequence"/>
</dbReference>
<evidence type="ECO:0000256" key="2">
    <source>
        <dbReference type="ARBA" id="ARBA00007776"/>
    </source>
</evidence>
<keyword evidence="10" id="KW-1185">Reference proteome</keyword>
<keyword evidence="5" id="KW-0133">Cell shape</keyword>
<gene>
    <name evidence="9" type="primary">mreD</name>
    <name evidence="9" type="ORF">ERX29_00070</name>
</gene>
<evidence type="ECO:0000256" key="5">
    <source>
        <dbReference type="ARBA" id="ARBA00022960"/>
    </source>
</evidence>
<evidence type="ECO:0000313" key="10">
    <source>
        <dbReference type="Proteomes" id="UP000294802"/>
    </source>
</evidence>
<dbReference type="RefSeq" id="WP_133442637.1">
    <property type="nucleotide sequence ID" value="NZ_SCWB01000001.1"/>
</dbReference>
<dbReference type="InterPro" id="IPR007227">
    <property type="entry name" value="Cell_shape_determining_MreD"/>
</dbReference>
<evidence type="ECO:0000256" key="1">
    <source>
        <dbReference type="ARBA" id="ARBA00004651"/>
    </source>
</evidence>
<evidence type="ECO:0000256" key="3">
    <source>
        <dbReference type="ARBA" id="ARBA00022475"/>
    </source>
</evidence>
<dbReference type="GO" id="GO:0008360">
    <property type="term" value="P:regulation of cell shape"/>
    <property type="evidence" value="ECO:0007669"/>
    <property type="project" value="UniProtKB-KW"/>
</dbReference>
<evidence type="ECO:0000313" key="9">
    <source>
        <dbReference type="EMBL" id="TDM13035.1"/>
    </source>
</evidence>
<dbReference type="GO" id="GO:0005886">
    <property type="term" value="C:plasma membrane"/>
    <property type="evidence" value="ECO:0007669"/>
    <property type="project" value="UniProtKB-SubCell"/>
</dbReference>
<keyword evidence="3" id="KW-1003">Cell membrane</keyword>
<dbReference type="OrthoDB" id="2418071at2"/>
<keyword evidence="7 8" id="KW-0472">Membrane</keyword>
<accession>A0A4R6BX89</accession>
<dbReference type="EMBL" id="SCWB01000001">
    <property type="protein sequence ID" value="TDM13035.1"/>
    <property type="molecule type" value="Genomic_DNA"/>
</dbReference>
<dbReference type="NCBIfam" id="TIGR03426">
    <property type="entry name" value="shape_MreD"/>
    <property type="match status" value="1"/>
</dbReference>
<dbReference type="AlphaFoldDB" id="A0A4R6BX89"/>
<evidence type="ECO:0000256" key="4">
    <source>
        <dbReference type="ARBA" id="ARBA00022692"/>
    </source>
</evidence>
<reference evidence="9 10" key="1">
    <citation type="submission" date="2019-01" db="EMBL/GenBank/DDBJ databases">
        <title>Draft genome sequences of the type strains of six Macrococcus species.</title>
        <authorList>
            <person name="Mazhar S."/>
            <person name="Altermann E."/>
            <person name="Hill C."/>
            <person name="Mcauliffe O."/>
        </authorList>
    </citation>
    <scope>NUCLEOTIDE SEQUENCE [LARGE SCALE GENOMIC DNA]</scope>
    <source>
        <strain evidence="9 10">CCM4815</strain>
    </source>
</reference>
<protein>
    <submittedName>
        <fullName evidence="9">Rod shape-determining protein MreD</fullName>
    </submittedName>
</protein>
<organism evidence="9 10">
    <name type="scientific">Macrococcus lamae</name>
    <dbReference type="NCBI Taxonomy" id="198484"/>
    <lineage>
        <taxon>Bacteria</taxon>
        <taxon>Bacillati</taxon>
        <taxon>Bacillota</taxon>
        <taxon>Bacilli</taxon>
        <taxon>Bacillales</taxon>
        <taxon>Staphylococcaceae</taxon>
        <taxon>Macrococcus</taxon>
    </lineage>
</organism>
<sequence length="167" mass="19405">MQVVVIPLIALLLFYLDTLINTMMPVTLFGQAFYFTSHLLLLYLLMLTVYKNPTIALILGIFFGLLSDVYLGTIYGIYTFSYIVFIIMMNQLFKVFYKDITVMIALMFMFVLLFESVFYIMYLTLTNTKMNIFVFLGTHGIPSSLMNLLLIVLIFPVILKTLERTYK</sequence>
<evidence type="ECO:0000256" key="6">
    <source>
        <dbReference type="ARBA" id="ARBA00022989"/>
    </source>
</evidence>
<evidence type="ECO:0000256" key="7">
    <source>
        <dbReference type="ARBA" id="ARBA00023136"/>
    </source>
</evidence>
<dbReference type="Pfam" id="PF04093">
    <property type="entry name" value="MreD"/>
    <property type="match status" value="1"/>
</dbReference>
<comment type="similarity">
    <text evidence="2">Belongs to the MreD family.</text>
</comment>
<proteinExistence type="inferred from homology"/>
<feature type="transmembrane region" description="Helical" evidence="8">
    <location>
        <begin position="145"/>
        <end position="162"/>
    </location>
</feature>
<keyword evidence="4 8" id="KW-0812">Transmembrane</keyword>
<comment type="caution">
    <text evidence="9">The sequence shown here is derived from an EMBL/GenBank/DDBJ whole genome shotgun (WGS) entry which is preliminary data.</text>
</comment>